<sequence>MDRRINLLILCIVVFIIVLPLQANSERDKDRETTLLNQEEIFAFLEDAFSAQVSLSEVERSLEGVKEVLFPYFSDDYIDMFIKENVVEENGKFFTLGSDFARYYIPFYTYSNQTKVVQLNDSVFVVEFFPASTEGPVTYDDHYVALELKSENTGWKIQAIQNDNLPREVLEKANFADSL</sequence>
<protein>
    <recommendedName>
        <fullName evidence="3">DUF3993 domain-containing protein</fullName>
    </recommendedName>
</protein>
<evidence type="ECO:0000313" key="1">
    <source>
        <dbReference type="EMBL" id="SEN32419.1"/>
    </source>
</evidence>
<proteinExistence type="predicted"/>
<dbReference type="EMBL" id="FOBW01000011">
    <property type="protein sequence ID" value="SEN32419.1"/>
    <property type="molecule type" value="Genomic_DNA"/>
</dbReference>
<dbReference type="Pfam" id="PF13158">
    <property type="entry name" value="DUF3993"/>
    <property type="match status" value="1"/>
</dbReference>
<name>A0A1H8FL46_9BACI</name>
<organism evidence="1 2">
    <name type="scientific">Mesobacillus persicus</name>
    <dbReference type="NCBI Taxonomy" id="930146"/>
    <lineage>
        <taxon>Bacteria</taxon>
        <taxon>Bacillati</taxon>
        <taxon>Bacillota</taxon>
        <taxon>Bacilli</taxon>
        <taxon>Bacillales</taxon>
        <taxon>Bacillaceae</taxon>
        <taxon>Mesobacillus</taxon>
    </lineage>
</organism>
<dbReference type="InterPro" id="IPR025056">
    <property type="entry name" value="DUF3993"/>
</dbReference>
<keyword evidence="2" id="KW-1185">Reference proteome</keyword>
<gene>
    <name evidence="1" type="ORF">SAMN05192533_111101</name>
</gene>
<evidence type="ECO:0008006" key="3">
    <source>
        <dbReference type="Google" id="ProtNLM"/>
    </source>
</evidence>
<reference evidence="2" key="1">
    <citation type="submission" date="2016-10" db="EMBL/GenBank/DDBJ databases">
        <authorList>
            <person name="Varghese N."/>
            <person name="Submissions S."/>
        </authorList>
    </citation>
    <scope>NUCLEOTIDE SEQUENCE [LARGE SCALE GENOMIC DNA]</scope>
    <source>
        <strain evidence="2">B48,IBRC-M 10115,DSM 25386,CECT 8001</strain>
    </source>
</reference>
<dbReference type="OrthoDB" id="2680601at2"/>
<accession>A0A1H8FL46</accession>
<dbReference type="RefSeq" id="WP_090747728.1">
    <property type="nucleotide sequence ID" value="NZ_FOBW01000011.1"/>
</dbReference>
<dbReference type="AlphaFoldDB" id="A0A1H8FL46"/>
<dbReference type="Proteomes" id="UP000198553">
    <property type="component" value="Unassembled WGS sequence"/>
</dbReference>
<evidence type="ECO:0000313" key="2">
    <source>
        <dbReference type="Proteomes" id="UP000198553"/>
    </source>
</evidence>